<dbReference type="InterPro" id="IPR046357">
    <property type="entry name" value="PPIase_dom_sf"/>
</dbReference>
<dbReference type="SUPFAM" id="SSF54534">
    <property type="entry name" value="FKBP-like"/>
    <property type="match status" value="1"/>
</dbReference>
<evidence type="ECO:0000259" key="2">
    <source>
        <dbReference type="Pfam" id="PF00254"/>
    </source>
</evidence>
<feature type="compositionally biased region" description="Acidic residues" evidence="1">
    <location>
        <begin position="91"/>
        <end position="103"/>
    </location>
</feature>
<reference evidence="3" key="1">
    <citation type="journal article" date="2012" name="Nature">
        <title>The oyster genome reveals stress adaptation and complexity of shell formation.</title>
        <authorList>
            <person name="Zhang G."/>
            <person name="Fang X."/>
            <person name="Guo X."/>
            <person name="Li L."/>
            <person name="Luo R."/>
            <person name="Xu F."/>
            <person name="Yang P."/>
            <person name="Zhang L."/>
            <person name="Wang X."/>
            <person name="Qi H."/>
            <person name="Xiong Z."/>
            <person name="Que H."/>
            <person name="Xie Y."/>
            <person name="Holland P.W."/>
            <person name="Paps J."/>
            <person name="Zhu Y."/>
            <person name="Wu F."/>
            <person name="Chen Y."/>
            <person name="Wang J."/>
            <person name="Peng C."/>
            <person name="Meng J."/>
            <person name="Yang L."/>
            <person name="Liu J."/>
            <person name="Wen B."/>
            <person name="Zhang N."/>
            <person name="Huang Z."/>
            <person name="Zhu Q."/>
            <person name="Feng Y."/>
            <person name="Mount A."/>
            <person name="Hedgecock D."/>
            <person name="Xu Z."/>
            <person name="Liu Y."/>
            <person name="Domazet-Loso T."/>
            <person name="Du Y."/>
            <person name="Sun X."/>
            <person name="Zhang S."/>
            <person name="Liu B."/>
            <person name="Cheng P."/>
            <person name="Jiang X."/>
            <person name="Li J."/>
            <person name="Fan D."/>
            <person name="Wang W."/>
            <person name="Fu W."/>
            <person name="Wang T."/>
            <person name="Wang B."/>
            <person name="Zhang J."/>
            <person name="Peng Z."/>
            <person name="Li Y."/>
            <person name="Li N."/>
            <person name="Wang J."/>
            <person name="Chen M."/>
            <person name="He Y."/>
            <person name="Tan F."/>
            <person name="Song X."/>
            <person name="Zheng Q."/>
            <person name="Huang R."/>
            <person name="Yang H."/>
            <person name="Du X."/>
            <person name="Chen L."/>
            <person name="Yang M."/>
            <person name="Gaffney P.M."/>
            <person name="Wang S."/>
            <person name="Luo L."/>
            <person name="She Z."/>
            <person name="Ming Y."/>
            <person name="Huang W."/>
            <person name="Zhang S."/>
            <person name="Huang B."/>
            <person name="Zhang Y."/>
            <person name="Qu T."/>
            <person name="Ni P."/>
            <person name="Miao G."/>
            <person name="Wang J."/>
            <person name="Wang Q."/>
            <person name="Steinberg C.E."/>
            <person name="Wang H."/>
            <person name="Li N."/>
            <person name="Qian L."/>
            <person name="Zhang G."/>
            <person name="Li Y."/>
            <person name="Yang H."/>
            <person name="Liu X."/>
            <person name="Wang J."/>
            <person name="Yin Y."/>
            <person name="Wang J."/>
        </authorList>
    </citation>
    <scope>NUCLEOTIDE SEQUENCE [LARGE SCALE GENOMIC DNA]</scope>
    <source>
        <strain evidence="3">05x7-T-G4-1.051#20</strain>
    </source>
</reference>
<organism evidence="3">
    <name type="scientific">Magallana gigas</name>
    <name type="common">Pacific oyster</name>
    <name type="synonym">Crassostrea gigas</name>
    <dbReference type="NCBI Taxonomy" id="29159"/>
    <lineage>
        <taxon>Eukaryota</taxon>
        <taxon>Metazoa</taxon>
        <taxon>Spiralia</taxon>
        <taxon>Lophotrochozoa</taxon>
        <taxon>Mollusca</taxon>
        <taxon>Bivalvia</taxon>
        <taxon>Autobranchia</taxon>
        <taxon>Pteriomorphia</taxon>
        <taxon>Ostreida</taxon>
        <taxon>Ostreoidea</taxon>
        <taxon>Ostreidae</taxon>
        <taxon>Magallana</taxon>
    </lineage>
</organism>
<dbReference type="HOGENOM" id="CLU_811985_0_0_1"/>
<dbReference type="Pfam" id="PF00254">
    <property type="entry name" value="FKBP_C"/>
    <property type="match status" value="1"/>
</dbReference>
<dbReference type="GO" id="GO:0003755">
    <property type="term" value="F:peptidyl-prolyl cis-trans isomerase activity"/>
    <property type="evidence" value="ECO:0007669"/>
    <property type="project" value="InterPro"/>
</dbReference>
<evidence type="ECO:0000256" key="1">
    <source>
        <dbReference type="SAM" id="MobiDB-lite"/>
    </source>
</evidence>
<name>K1QLV6_MAGGI</name>
<dbReference type="InParanoid" id="K1QLV6"/>
<evidence type="ECO:0000313" key="3">
    <source>
        <dbReference type="EMBL" id="EKC32039.1"/>
    </source>
</evidence>
<dbReference type="EMBL" id="JH816353">
    <property type="protein sequence ID" value="EKC32039.1"/>
    <property type="molecule type" value="Genomic_DNA"/>
</dbReference>
<dbReference type="AlphaFoldDB" id="K1QLV6"/>
<accession>K1QLV6</accession>
<gene>
    <name evidence="3" type="ORF">CGI_10009074</name>
</gene>
<dbReference type="Gene3D" id="3.10.50.40">
    <property type="match status" value="1"/>
</dbReference>
<protein>
    <recommendedName>
        <fullName evidence="2">PPIase FKBP-type domain-containing protein</fullName>
    </recommendedName>
</protein>
<proteinExistence type="predicted"/>
<sequence>MNKRGRYKVYTADNSVEVPKVSLWRKRREVEPAERSTTQLSTPTVMEASEELARISKDIDFFHKEAIQSVFPDCSDEPVTLDEPSYQETTENADTEEDDDDDGCQSAFDDNGVFPNANQPLYSGAKITLAASMILLISYAMRHALSGEALADLLVLIEIHCLSPNLCETNLKTFKKFFQNLKSPLQFHFYCEKCSTYHGLNANWRQKLTTVMEMSAAKKRKPPEINRRVLPGGVLIEDLRPGYGSKAEEGDKVCICKKTLRQTGEKKSFRRIIKIEKISFFIGKREVCRKMESGVKGMKQGGKRKLVIPRKSGTEAFEVELLTVGGLGLDNNWELNSVIGIC</sequence>
<feature type="domain" description="PPIase FKBP-type" evidence="2">
    <location>
        <begin position="246"/>
        <end position="312"/>
    </location>
</feature>
<dbReference type="InterPro" id="IPR001179">
    <property type="entry name" value="PPIase_FKBP_dom"/>
</dbReference>
<feature type="region of interest" description="Disordered" evidence="1">
    <location>
        <begin position="74"/>
        <end position="109"/>
    </location>
</feature>